<evidence type="ECO:0000313" key="2">
    <source>
        <dbReference type="EMBL" id="CAL4907407.1"/>
    </source>
</evidence>
<evidence type="ECO:0000313" key="3">
    <source>
        <dbReference type="Proteomes" id="UP001497457"/>
    </source>
</evidence>
<evidence type="ECO:0000256" key="1">
    <source>
        <dbReference type="SAM" id="MobiDB-lite"/>
    </source>
</evidence>
<dbReference type="AlphaFoldDB" id="A0ABC8WDD4"/>
<dbReference type="Proteomes" id="UP001497457">
    <property type="component" value="Chromosome 12b"/>
</dbReference>
<protein>
    <submittedName>
        <fullName evidence="2">Uncharacterized protein</fullName>
    </submittedName>
</protein>
<organism evidence="2 3">
    <name type="scientific">Urochloa decumbens</name>
    <dbReference type="NCBI Taxonomy" id="240449"/>
    <lineage>
        <taxon>Eukaryota</taxon>
        <taxon>Viridiplantae</taxon>
        <taxon>Streptophyta</taxon>
        <taxon>Embryophyta</taxon>
        <taxon>Tracheophyta</taxon>
        <taxon>Spermatophyta</taxon>
        <taxon>Magnoliopsida</taxon>
        <taxon>Liliopsida</taxon>
        <taxon>Poales</taxon>
        <taxon>Poaceae</taxon>
        <taxon>PACMAD clade</taxon>
        <taxon>Panicoideae</taxon>
        <taxon>Panicodae</taxon>
        <taxon>Paniceae</taxon>
        <taxon>Melinidinae</taxon>
        <taxon>Urochloa</taxon>
    </lineage>
</organism>
<feature type="compositionally biased region" description="Polar residues" evidence="1">
    <location>
        <begin position="7"/>
        <end position="16"/>
    </location>
</feature>
<keyword evidence="3" id="KW-1185">Reference proteome</keyword>
<sequence length="131" mass="13352">MGDSEQHGSTSHNPGPSNAPLAIEPTAPKGKGQTATSSTKSTKRKAIEGYGLHCSEHTSSSFIQTGDKRRVVSVGMSKAKAKASADGHASVIIETSAGRATSSTRATINVTGGRATAKIASTSTTRGVQKK</sequence>
<dbReference type="EMBL" id="OZ075122">
    <property type="protein sequence ID" value="CAL4907407.1"/>
    <property type="molecule type" value="Genomic_DNA"/>
</dbReference>
<gene>
    <name evidence="2" type="ORF">URODEC1_LOCUS12512</name>
</gene>
<reference evidence="2" key="1">
    <citation type="submission" date="2024-10" db="EMBL/GenBank/DDBJ databases">
        <authorList>
            <person name="Ryan C."/>
        </authorList>
    </citation>
    <scope>NUCLEOTIDE SEQUENCE [LARGE SCALE GENOMIC DNA]</scope>
</reference>
<name>A0ABC8WDD4_9POAL</name>
<proteinExistence type="predicted"/>
<feature type="region of interest" description="Disordered" evidence="1">
    <location>
        <begin position="1"/>
        <end position="52"/>
    </location>
</feature>
<accession>A0ABC8WDD4</accession>